<evidence type="ECO:0000313" key="2">
    <source>
        <dbReference type="EMBL" id="CAG1848897.1"/>
    </source>
</evidence>
<evidence type="ECO:0000313" key="4">
    <source>
        <dbReference type="Proteomes" id="UP000012960"/>
    </source>
</evidence>
<gene>
    <name evidence="2" type="ORF">GSMUA_204830.1</name>
</gene>
<dbReference type="AlphaFoldDB" id="A0A804I7F9"/>
<reference evidence="2" key="1">
    <citation type="submission" date="2021-03" db="EMBL/GenBank/DDBJ databases">
        <authorList>
            <consortium name="Genoscope - CEA"/>
            <person name="William W."/>
        </authorList>
    </citation>
    <scope>NUCLEOTIDE SEQUENCE</scope>
    <source>
        <strain evidence="2">Doubled-haploid Pahang</strain>
    </source>
</reference>
<dbReference type="Gramene" id="Ma03_t01920.1">
    <property type="protein sequence ID" value="Ma03_p01920.1"/>
    <property type="gene ID" value="Ma03_g01920"/>
</dbReference>
<organism evidence="3 4">
    <name type="scientific">Musa acuminata subsp. malaccensis</name>
    <name type="common">Wild banana</name>
    <name type="synonym">Musa malaccensis</name>
    <dbReference type="NCBI Taxonomy" id="214687"/>
    <lineage>
        <taxon>Eukaryota</taxon>
        <taxon>Viridiplantae</taxon>
        <taxon>Streptophyta</taxon>
        <taxon>Embryophyta</taxon>
        <taxon>Tracheophyta</taxon>
        <taxon>Spermatophyta</taxon>
        <taxon>Magnoliopsida</taxon>
        <taxon>Liliopsida</taxon>
        <taxon>Zingiberales</taxon>
        <taxon>Musaceae</taxon>
        <taxon>Musa</taxon>
    </lineage>
</organism>
<feature type="region of interest" description="Disordered" evidence="1">
    <location>
        <begin position="1"/>
        <end position="21"/>
    </location>
</feature>
<dbReference type="EnsemblPlants" id="Ma03_t01920.1">
    <property type="protein sequence ID" value="Ma03_p01920.1"/>
    <property type="gene ID" value="Ma03_g01920"/>
</dbReference>
<dbReference type="InParanoid" id="A0A804I7F9"/>
<evidence type="ECO:0000256" key="1">
    <source>
        <dbReference type="SAM" id="MobiDB-lite"/>
    </source>
</evidence>
<name>A0A804I7F9_MUSAM</name>
<protein>
    <submittedName>
        <fullName evidence="2">(wild Malaysian banana) hypothetical protein</fullName>
    </submittedName>
</protein>
<dbReference type="EMBL" id="HG996468">
    <property type="protein sequence ID" value="CAG1848897.1"/>
    <property type="molecule type" value="Genomic_DNA"/>
</dbReference>
<evidence type="ECO:0000313" key="3">
    <source>
        <dbReference type="EnsemblPlants" id="Ma03_p01920.1"/>
    </source>
</evidence>
<accession>A0A804I7F9</accession>
<proteinExistence type="predicted"/>
<sequence>MQSGGRPVVDTPPPPFTPAAVSRAPPIVFRTLFDRLRHCHAGGRRRLRRRGTTGSGGGSGARGWRSLIAINDASTLNDFEIYIGEVNDAYEDSALRTHLFAAGLADHRPSWAMDGAPLLLPHQDLIHLRTERNRRLIQTSSTKSARIKVPAKGFQWSHTCEA</sequence>
<reference evidence="3" key="2">
    <citation type="submission" date="2021-05" db="UniProtKB">
        <authorList>
            <consortium name="EnsemblPlants"/>
        </authorList>
    </citation>
    <scope>IDENTIFICATION</scope>
    <source>
        <strain evidence="3">subsp. malaccensis</strain>
    </source>
</reference>
<dbReference type="Proteomes" id="UP000012960">
    <property type="component" value="Unplaced"/>
</dbReference>
<keyword evidence="4" id="KW-1185">Reference proteome</keyword>